<evidence type="ECO:0000256" key="1">
    <source>
        <dbReference type="SAM" id="MobiDB-lite"/>
    </source>
</evidence>
<reference evidence="3" key="1">
    <citation type="journal article" date="2021" name="PeerJ">
        <title>Extensive microbial diversity within the chicken gut microbiome revealed by metagenomics and culture.</title>
        <authorList>
            <person name="Gilroy R."/>
            <person name="Ravi A."/>
            <person name="Getino M."/>
            <person name="Pursley I."/>
            <person name="Horton D.L."/>
            <person name="Alikhan N.F."/>
            <person name="Baker D."/>
            <person name="Gharbi K."/>
            <person name="Hall N."/>
            <person name="Watson M."/>
            <person name="Adriaenssens E.M."/>
            <person name="Foster-Nyarko E."/>
            <person name="Jarju S."/>
            <person name="Secka A."/>
            <person name="Antonio M."/>
            <person name="Oren A."/>
            <person name="Chaudhuri R.R."/>
            <person name="La Ragione R."/>
            <person name="Hildebrand F."/>
            <person name="Pallen M.J."/>
        </authorList>
    </citation>
    <scope>NUCLEOTIDE SEQUENCE</scope>
    <source>
        <strain evidence="3">ChiBcec8-13705</strain>
    </source>
</reference>
<sequence length="197" mass="22280">MKNKPDRHPNRLSRFDYSQNGGYFLTLCAKDRQPLFGHFPNACVGGGVLDAPLLQLSGWGKIVEGQLRAMSAYYPGVWIDLYTIMPNHVHLLLRVARHNPAGLDTPDTAGASRTPPPTNSVGNARANQLVPAFVSTFKRLTNRQANASLWQRGYHDHIIRNEADYQRIWRYIEGNPARWQEDCLYIADVTNQIGRQP</sequence>
<dbReference type="GO" id="GO:0043565">
    <property type="term" value="F:sequence-specific DNA binding"/>
    <property type="evidence" value="ECO:0007669"/>
    <property type="project" value="TreeGrafter"/>
</dbReference>
<evidence type="ECO:0000259" key="2">
    <source>
        <dbReference type="SMART" id="SM01321"/>
    </source>
</evidence>
<dbReference type="PANTHER" id="PTHR36966:SF1">
    <property type="entry name" value="REP-ASSOCIATED TYROSINE TRANSPOSASE"/>
    <property type="match status" value="1"/>
</dbReference>
<dbReference type="GO" id="GO:0004803">
    <property type="term" value="F:transposase activity"/>
    <property type="evidence" value="ECO:0007669"/>
    <property type="project" value="InterPro"/>
</dbReference>
<dbReference type="InterPro" id="IPR052715">
    <property type="entry name" value="RAYT_transposase"/>
</dbReference>
<accession>A0A9D2M8N5</accession>
<feature type="domain" description="Transposase IS200-like" evidence="2">
    <location>
        <begin position="18"/>
        <end position="175"/>
    </location>
</feature>
<gene>
    <name evidence="3" type="ORF">H9945_09040</name>
</gene>
<comment type="caution">
    <text evidence="3">The sequence shown here is derived from an EMBL/GenBank/DDBJ whole genome shotgun (WGS) entry which is preliminary data.</text>
</comment>
<reference evidence="3" key="2">
    <citation type="submission" date="2021-04" db="EMBL/GenBank/DDBJ databases">
        <authorList>
            <person name="Gilroy R."/>
        </authorList>
    </citation>
    <scope>NUCLEOTIDE SEQUENCE</scope>
    <source>
        <strain evidence="3">ChiBcec8-13705</strain>
    </source>
</reference>
<name>A0A9D2M8N5_9FIRM</name>
<dbReference type="AlphaFoldDB" id="A0A9D2M8N5"/>
<protein>
    <recommendedName>
        <fullName evidence="2">Transposase IS200-like domain-containing protein</fullName>
    </recommendedName>
</protein>
<dbReference type="SMART" id="SM01321">
    <property type="entry name" value="Y1_Tnp"/>
    <property type="match status" value="1"/>
</dbReference>
<dbReference type="PANTHER" id="PTHR36966">
    <property type="entry name" value="REP-ASSOCIATED TYROSINE TRANSPOSASE"/>
    <property type="match status" value="1"/>
</dbReference>
<dbReference type="GO" id="GO:0006313">
    <property type="term" value="P:DNA transposition"/>
    <property type="evidence" value="ECO:0007669"/>
    <property type="project" value="InterPro"/>
</dbReference>
<dbReference type="InterPro" id="IPR036515">
    <property type="entry name" value="Transposase_17_sf"/>
</dbReference>
<organism evidence="3 4">
    <name type="scientific">Candidatus Gemmiger avicola</name>
    <dbReference type="NCBI Taxonomy" id="2838605"/>
    <lineage>
        <taxon>Bacteria</taxon>
        <taxon>Bacillati</taxon>
        <taxon>Bacillota</taxon>
        <taxon>Clostridia</taxon>
        <taxon>Eubacteriales</taxon>
        <taxon>Gemmiger</taxon>
    </lineage>
</organism>
<dbReference type="Proteomes" id="UP000886803">
    <property type="component" value="Unassembled WGS sequence"/>
</dbReference>
<proteinExistence type="predicted"/>
<feature type="region of interest" description="Disordered" evidence="1">
    <location>
        <begin position="103"/>
        <end position="124"/>
    </location>
</feature>
<dbReference type="Gene3D" id="3.30.70.1290">
    <property type="entry name" value="Transposase IS200-like"/>
    <property type="match status" value="1"/>
</dbReference>
<dbReference type="InterPro" id="IPR002686">
    <property type="entry name" value="Transposase_17"/>
</dbReference>
<dbReference type="SUPFAM" id="SSF143422">
    <property type="entry name" value="Transposase IS200-like"/>
    <property type="match status" value="1"/>
</dbReference>
<evidence type="ECO:0000313" key="4">
    <source>
        <dbReference type="Proteomes" id="UP000886803"/>
    </source>
</evidence>
<evidence type="ECO:0000313" key="3">
    <source>
        <dbReference type="EMBL" id="HJB42629.1"/>
    </source>
</evidence>
<dbReference type="EMBL" id="DWYG01000153">
    <property type="protein sequence ID" value="HJB42629.1"/>
    <property type="molecule type" value="Genomic_DNA"/>
</dbReference>